<accession>A0ABR1FXP3</accession>
<dbReference type="InterPro" id="IPR002227">
    <property type="entry name" value="Tyrosinase_Cu-bd"/>
</dbReference>
<gene>
    <name evidence="5" type="ORF">SO694_00054277</name>
</gene>
<comment type="caution">
    <text evidence="5">The sequence shown here is derived from an EMBL/GenBank/DDBJ whole genome shotgun (WGS) entry which is preliminary data.</text>
</comment>
<dbReference type="SUPFAM" id="SSF48056">
    <property type="entry name" value="Di-copper centre-containing domain"/>
    <property type="match status" value="1"/>
</dbReference>
<feature type="region of interest" description="Disordered" evidence="3">
    <location>
        <begin position="124"/>
        <end position="154"/>
    </location>
</feature>
<feature type="region of interest" description="Disordered" evidence="3">
    <location>
        <begin position="178"/>
        <end position="197"/>
    </location>
</feature>
<keyword evidence="1" id="KW-0479">Metal-binding</keyword>
<evidence type="ECO:0000313" key="6">
    <source>
        <dbReference type="Proteomes" id="UP001363151"/>
    </source>
</evidence>
<evidence type="ECO:0000256" key="2">
    <source>
        <dbReference type="ARBA" id="ARBA00023008"/>
    </source>
</evidence>
<proteinExistence type="predicted"/>
<dbReference type="Proteomes" id="UP001363151">
    <property type="component" value="Unassembled WGS sequence"/>
</dbReference>
<dbReference type="EMBL" id="JBBJCI010000207">
    <property type="protein sequence ID" value="KAK7241034.1"/>
    <property type="molecule type" value="Genomic_DNA"/>
</dbReference>
<dbReference type="PANTHER" id="PTHR11474">
    <property type="entry name" value="TYROSINASE FAMILY MEMBER"/>
    <property type="match status" value="1"/>
</dbReference>
<evidence type="ECO:0000313" key="5">
    <source>
        <dbReference type="EMBL" id="KAK7241034.1"/>
    </source>
</evidence>
<dbReference type="PANTHER" id="PTHR11474:SF126">
    <property type="entry name" value="TYROSINASE-LIKE PROTEIN TYR-1-RELATED"/>
    <property type="match status" value="1"/>
</dbReference>
<evidence type="ECO:0000256" key="3">
    <source>
        <dbReference type="SAM" id="MobiDB-lite"/>
    </source>
</evidence>
<evidence type="ECO:0000259" key="4">
    <source>
        <dbReference type="Pfam" id="PF00264"/>
    </source>
</evidence>
<keyword evidence="6" id="KW-1185">Reference proteome</keyword>
<keyword evidence="2" id="KW-0186">Copper</keyword>
<name>A0ABR1FXP3_AURAN</name>
<dbReference type="Gene3D" id="1.10.1280.10">
    <property type="entry name" value="Di-copper center containing domain from catechol oxidase"/>
    <property type="match status" value="1"/>
</dbReference>
<feature type="domain" description="Tyrosinase copper-binding" evidence="4">
    <location>
        <begin position="473"/>
        <end position="645"/>
    </location>
</feature>
<dbReference type="Pfam" id="PF00264">
    <property type="entry name" value="Tyrosinase"/>
    <property type="match status" value="1"/>
</dbReference>
<sequence length="913" mass="101476">MDLEIEQSPLESKFSAQLQDLMGQEEQICAMGPDYVQGARAQQAAATFAKVDELLAVETKRYFETQSRYNQQRWQSLFRRHAQEQARFHEELDARMRALARVDAEWAAYESRLKQEVDAAARARSARRTDAAPPEVADHGAAPRQWRDKEKQSRLVHTAPVFEPDAQQDGAMPKIAVSAATRAATSGSSATARSRARGRELRKGYAKALDRVEFQKANAKKWIHRQKTRMTIQIDACDPVCRFLAPGRRVLMASSERRRAYAAPLLAAVGLAGAAFLGAAYVSGARPAGNLLSLAADATSLRSATDVAPPQPRLIVQSEYEQRLGIPIGDGLYGHVNLVELHVKTRLTLAFPDARTEVNVGSIRWEIGGTDGAEGDLPSGRQVEARFVQLGLHRVAVKSESDVDYHFHVTARYVRREIRDLTDADRTRYLDALAIVYRTPQADGEKLYGSNFKSAAWLVREHLYGAADRSCDHWHDDAGFLNHHVAVTMQLEESLQAVDSKVASHYWDYTVDAVLGKNYSRSVFFDEAWFGDSSPAPEQDHVVNTGRWAYTPVLKGAEARAFSNITNPYGLLRSPWNTNPIPYLMRSKYTMGVEDALYQMPACADFQSTLTTSDLSFSAVSSELNGGLHGMVHIMLGGHWWANRTSFAARLADHVDDMRSSPHIADQFLLGSKFLWRQGFVHCPDTCDEGEDEQSCACNCPDAAIKGRSALDIFHLTGLLAIVPQIESILVKQIGFSYDEVLAEMCHVGHPGEMFTSAAPQDPIFWPLHGLSERFVQLIRLLAAKGVMTFDDAWEYTHITSVLSDTRVVCDWSAVEAEEAATGATNVFAKPECYQNTTCPGHKADDVLPFTGLSWATDVTFTNAQFYTAISPSNTNLPYVYDKLTTWPACVNRTIIPHEWQGTIDTLLDSELH</sequence>
<feature type="compositionally biased region" description="Low complexity" evidence="3">
    <location>
        <begin position="178"/>
        <end position="193"/>
    </location>
</feature>
<evidence type="ECO:0000256" key="1">
    <source>
        <dbReference type="ARBA" id="ARBA00022723"/>
    </source>
</evidence>
<dbReference type="InterPro" id="IPR008922">
    <property type="entry name" value="Di-copper_centre_dom_sf"/>
</dbReference>
<protein>
    <recommendedName>
        <fullName evidence="4">Tyrosinase copper-binding domain-containing protein</fullName>
    </recommendedName>
</protein>
<reference evidence="5 6" key="1">
    <citation type="submission" date="2024-03" db="EMBL/GenBank/DDBJ databases">
        <title>Aureococcus anophagefferens CCMP1851 and Kratosvirus quantuckense: Draft genome of a second virus-susceptible host strain in the model system.</title>
        <authorList>
            <person name="Chase E."/>
            <person name="Truchon A.R."/>
            <person name="Schepens W."/>
            <person name="Wilhelm S.W."/>
        </authorList>
    </citation>
    <scope>NUCLEOTIDE SEQUENCE [LARGE SCALE GENOMIC DNA]</scope>
    <source>
        <strain evidence="5 6">CCMP1851</strain>
    </source>
</reference>
<dbReference type="InterPro" id="IPR050316">
    <property type="entry name" value="Tyrosinase/Hemocyanin"/>
</dbReference>
<organism evidence="5 6">
    <name type="scientific">Aureococcus anophagefferens</name>
    <name type="common">Harmful bloom alga</name>
    <dbReference type="NCBI Taxonomy" id="44056"/>
    <lineage>
        <taxon>Eukaryota</taxon>
        <taxon>Sar</taxon>
        <taxon>Stramenopiles</taxon>
        <taxon>Ochrophyta</taxon>
        <taxon>Pelagophyceae</taxon>
        <taxon>Pelagomonadales</taxon>
        <taxon>Pelagomonadaceae</taxon>
        <taxon>Aureococcus</taxon>
    </lineage>
</organism>